<evidence type="ECO:0000256" key="2">
    <source>
        <dbReference type="ARBA" id="ARBA00004123"/>
    </source>
</evidence>
<feature type="domain" description="DDE Tnp4" evidence="8">
    <location>
        <begin position="211"/>
        <end position="339"/>
    </location>
</feature>
<keyword evidence="7" id="KW-0539">Nucleus</keyword>
<accession>A0A8J9YE16</accession>
<dbReference type="PANTHER" id="PTHR22930:SF85">
    <property type="entry name" value="GH03217P-RELATED"/>
    <property type="match status" value="1"/>
</dbReference>
<keyword evidence="6" id="KW-0378">Hydrolase</keyword>
<keyword evidence="4" id="KW-0540">Nuclease</keyword>
<evidence type="ECO:0000256" key="5">
    <source>
        <dbReference type="ARBA" id="ARBA00022723"/>
    </source>
</evidence>
<dbReference type="GO" id="GO:0046872">
    <property type="term" value="F:metal ion binding"/>
    <property type="evidence" value="ECO:0007669"/>
    <property type="project" value="UniProtKB-KW"/>
</dbReference>
<evidence type="ECO:0000256" key="6">
    <source>
        <dbReference type="ARBA" id="ARBA00022801"/>
    </source>
</evidence>
<name>A0A8J9YE16_9NEOP</name>
<reference evidence="9" key="1">
    <citation type="submission" date="2021-12" db="EMBL/GenBank/DDBJ databases">
        <authorList>
            <person name="Martin H S."/>
        </authorList>
    </citation>
    <scope>NUCLEOTIDE SEQUENCE</scope>
</reference>
<proteinExistence type="inferred from homology"/>
<evidence type="ECO:0000256" key="7">
    <source>
        <dbReference type="ARBA" id="ARBA00023242"/>
    </source>
</evidence>
<organism evidence="9 10">
    <name type="scientific">Brenthis ino</name>
    <name type="common">lesser marbled fritillary</name>
    <dbReference type="NCBI Taxonomy" id="405034"/>
    <lineage>
        <taxon>Eukaryota</taxon>
        <taxon>Metazoa</taxon>
        <taxon>Ecdysozoa</taxon>
        <taxon>Arthropoda</taxon>
        <taxon>Hexapoda</taxon>
        <taxon>Insecta</taxon>
        <taxon>Pterygota</taxon>
        <taxon>Neoptera</taxon>
        <taxon>Endopterygota</taxon>
        <taxon>Lepidoptera</taxon>
        <taxon>Glossata</taxon>
        <taxon>Ditrysia</taxon>
        <taxon>Papilionoidea</taxon>
        <taxon>Nymphalidae</taxon>
        <taxon>Heliconiinae</taxon>
        <taxon>Argynnini</taxon>
        <taxon>Brenthis</taxon>
    </lineage>
</organism>
<dbReference type="GO" id="GO:0004518">
    <property type="term" value="F:nuclease activity"/>
    <property type="evidence" value="ECO:0007669"/>
    <property type="project" value="UniProtKB-KW"/>
</dbReference>
<evidence type="ECO:0000313" key="9">
    <source>
        <dbReference type="EMBL" id="CAH0727334.1"/>
    </source>
</evidence>
<dbReference type="EMBL" id="OV170226">
    <property type="protein sequence ID" value="CAH0727334.1"/>
    <property type="molecule type" value="Genomic_DNA"/>
</dbReference>
<sequence length="387" mass="44869">MMANFDTEFVTELFLDDTVSTLNRVIVATANVVNESFENISHFNDFMIKEYSRNILTPNKLTGNVNRERRRFYERVVKNFSEDDYIENLKMCKSTVKALITFLREYVKPGNSIIPLEKKVHIFLWILTSEYSFKDIAEKFGLHKSSVSYIFHEIATLLAEQRYQFISWPSIEEQHVTRVKVNSKYGFPNCVGFINACRLKVGSKRKREDTTETILLQAVCDESLMFIDIHVGEIGNTGKGRLFKDSPLSKELRNFIDFDNHILGGAEYKLRKNLITPFSTNELLTSEEKRFNEIHLKAYNYIEQALQILKWRFIKLRHIDINKPEAVITLIHAACVLHNFILLHEGCPIKEEPVVNNESVTIDANVVTSAIGKRQFLSTYINYMLTS</sequence>
<dbReference type="OrthoDB" id="2668416at2759"/>
<protein>
    <recommendedName>
        <fullName evidence="8">DDE Tnp4 domain-containing protein</fullName>
    </recommendedName>
</protein>
<evidence type="ECO:0000256" key="1">
    <source>
        <dbReference type="ARBA" id="ARBA00001968"/>
    </source>
</evidence>
<keyword evidence="10" id="KW-1185">Reference proteome</keyword>
<comment type="cofactor">
    <cofactor evidence="1">
        <name>a divalent metal cation</name>
        <dbReference type="ChEBI" id="CHEBI:60240"/>
    </cofactor>
</comment>
<dbReference type="Pfam" id="PF13359">
    <property type="entry name" value="DDE_Tnp_4"/>
    <property type="match status" value="1"/>
</dbReference>
<dbReference type="GO" id="GO:0005634">
    <property type="term" value="C:nucleus"/>
    <property type="evidence" value="ECO:0007669"/>
    <property type="project" value="UniProtKB-SubCell"/>
</dbReference>
<comment type="subcellular location">
    <subcellularLocation>
        <location evidence="2">Nucleus</location>
    </subcellularLocation>
</comment>
<evidence type="ECO:0000313" key="10">
    <source>
        <dbReference type="Proteomes" id="UP000838878"/>
    </source>
</evidence>
<dbReference type="GO" id="GO:0016787">
    <property type="term" value="F:hydrolase activity"/>
    <property type="evidence" value="ECO:0007669"/>
    <property type="project" value="UniProtKB-KW"/>
</dbReference>
<keyword evidence="5" id="KW-0479">Metal-binding</keyword>
<dbReference type="Proteomes" id="UP000838878">
    <property type="component" value="Chromosome 6"/>
</dbReference>
<evidence type="ECO:0000256" key="3">
    <source>
        <dbReference type="ARBA" id="ARBA00006958"/>
    </source>
</evidence>
<feature type="non-terminal residue" evidence="9">
    <location>
        <position position="387"/>
    </location>
</feature>
<dbReference type="AlphaFoldDB" id="A0A8J9YE16"/>
<evidence type="ECO:0000259" key="8">
    <source>
        <dbReference type="Pfam" id="PF13359"/>
    </source>
</evidence>
<comment type="similarity">
    <text evidence="3">Belongs to the HARBI1 family.</text>
</comment>
<evidence type="ECO:0000256" key="4">
    <source>
        <dbReference type="ARBA" id="ARBA00022722"/>
    </source>
</evidence>
<dbReference type="InterPro" id="IPR027806">
    <property type="entry name" value="HARBI1_dom"/>
</dbReference>
<dbReference type="PANTHER" id="PTHR22930">
    <property type="match status" value="1"/>
</dbReference>
<gene>
    <name evidence="9" type="ORF">BINO364_LOCUS12690</name>
</gene>
<dbReference type="InterPro" id="IPR045249">
    <property type="entry name" value="HARBI1-like"/>
</dbReference>